<reference evidence="8 9" key="1">
    <citation type="submission" date="2017-03" db="EMBL/GenBank/DDBJ databases">
        <authorList>
            <person name="Afonso C.L."/>
            <person name="Miller P.J."/>
            <person name="Scott M.A."/>
            <person name="Spackman E."/>
            <person name="Goraichik I."/>
            <person name="Dimitrov K.M."/>
            <person name="Suarez D.L."/>
            <person name="Swayne D.E."/>
        </authorList>
    </citation>
    <scope>NUCLEOTIDE SEQUENCE [LARGE SCALE GENOMIC DNA]</scope>
    <source>
        <strain evidence="8 9">CECT 8287</strain>
    </source>
</reference>
<dbReference type="InterPro" id="IPR029063">
    <property type="entry name" value="SAM-dependent_MTases_sf"/>
</dbReference>
<feature type="domain" description="ParB-like N-terminal" evidence="7">
    <location>
        <begin position="23"/>
        <end position="109"/>
    </location>
</feature>
<comment type="similarity">
    <text evidence="1">Belongs to the N(4)/N(6)-methyltransferase family.</text>
</comment>
<dbReference type="Gene3D" id="3.40.50.150">
    <property type="entry name" value="Vaccinia Virus protein VP39"/>
    <property type="match status" value="1"/>
</dbReference>
<dbReference type="AlphaFoldDB" id="A0A1Y5TGK9"/>
<dbReference type="EMBL" id="FWFL01000011">
    <property type="protein sequence ID" value="SLN63387.1"/>
    <property type="molecule type" value="Genomic_DNA"/>
</dbReference>
<sequence length="459" mass="50267">MADVTKNGAQAPHLPDTLRLKIAYRKVDDLNPYVGNARTHSDKQIAQIAASIRQFGFTNPILIDYANGIVAGHGRVAAARKLGCTEVPVIELAHLSDAERRAYVIADNRLAELAGWDHEILAIELQALSDMDLDFDLEITGFETAEIDLLLDDVDHSEHDPADDVPEPAPGPAITRPGNIWHLGRHKLICGDALDAENYRLLMGDERARAPFTDPPYNVKIDGHVCGSGKVKHREFAMAAGEMDKSSFTNFLHDALAAMADVSVDGAIHYVCMDWRHMDELSAAGEGIYSELKNLVVWAKTNGGMGTFYRSRHELIFVYKVGTAKHLNTFGLGETGRYRTNVWDYPGVNSFGGNQEDLALHPTVKPVALVADAIRDVTRRGDIVLDGFGGSGTTLIAAERTGRVARLIELDPQYCDVICRRFEALTGNSARLNSTDHTFADVERARGNDIEAVVVEAAE</sequence>
<evidence type="ECO:0000256" key="6">
    <source>
        <dbReference type="ARBA" id="ARBA00047942"/>
    </source>
</evidence>
<comment type="catalytic activity">
    <reaction evidence="6">
        <text>a 2'-deoxyadenosine in DNA + S-adenosyl-L-methionine = an N(6)-methyl-2'-deoxyadenosine in DNA + S-adenosyl-L-homocysteine + H(+)</text>
        <dbReference type="Rhea" id="RHEA:15197"/>
        <dbReference type="Rhea" id="RHEA-COMP:12418"/>
        <dbReference type="Rhea" id="RHEA-COMP:12419"/>
        <dbReference type="ChEBI" id="CHEBI:15378"/>
        <dbReference type="ChEBI" id="CHEBI:57856"/>
        <dbReference type="ChEBI" id="CHEBI:59789"/>
        <dbReference type="ChEBI" id="CHEBI:90615"/>
        <dbReference type="ChEBI" id="CHEBI:90616"/>
        <dbReference type="EC" id="2.1.1.72"/>
    </reaction>
</comment>
<dbReference type="Gene3D" id="3.90.1530.10">
    <property type="entry name" value="Conserved hypothetical protein from pyrococcus furiosus pfu- 392566-001, ParB domain"/>
    <property type="match status" value="1"/>
</dbReference>
<dbReference type="SUPFAM" id="SSF53335">
    <property type="entry name" value="S-adenosyl-L-methionine-dependent methyltransferases"/>
    <property type="match status" value="1"/>
</dbReference>
<dbReference type="PANTHER" id="PTHR33375:SF1">
    <property type="entry name" value="CHROMOSOME-PARTITIONING PROTEIN PARB-RELATED"/>
    <property type="match status" value="1"/>
</dbReference>
<dbReference type="GO" id="GO:0032259">
    <property type="term" value="P:methylation"/>
    <property type="evidence" value="ECO:0007669"/>
    <property type="project" value="UniProtKB-KW"/>
</dbReference>
<organism evidence="8 9">
    <name type="scientific">Roseovarius litorisediminis</name>
    <dbReference type="NCBI Taxonomy" id="1312363"/>
    <lineage>
        <taxon>Bacteria</taxon>
        <taxon>Pseudomonadati</taxon>
        <taxon>Pseudomonadota</taxon>
        <taxon>Alphaproteobacteria</taxon>
        <taxon>Rhodobacterales</taxon>
        <taxon>Roseobacteraceae</taxon>
        <taxon>Roseovarius</taxon>
    </lineage>
</organism>
<evidence type="ECO:0000256" key="3">
    <source>
        <dbReference type="ARBA" id="ARBA00022603"/>
    </source>
</evidence>
<dbReference type="InterPro" id="IPR003115">
    <property type="entry name" value="ParB_N"/>
</dbReference>
<dbReference type="PANTHER" id="PTHR33375">
    <property type="entry name" value="CHROMOSOME-PARTITIONING PROTEIN PARB-RELATED"/>
    <property type="match status" value="1"/>
</dbReference>
<evidence type="ECO:0000313" key="9">
    <source>
        <dbReference type="Proteomes" id="UP000193827"/>
    </source>
</evidence>
<evidence type="ECO:0000256" key="4">
    <source>
        <dbReference type="ARBA" id="ARBA00022679"/>
    </source>
</evidence>
<dbReference type="CDD" id="cd16403">
    <property type="entry name" value="ParB_N_like_MT"/>
    <property type="match status" value="1"/>
</dbReference>
<dbReference type="Pfam" id="PF01555">
    <property type="entry name" value="N6_N4_Mtase"/>
    <property type="match status" value="1"/>
</dbReference>
<evidence type="ECO:0000256" key="5">
    <source>
        <dbReference type="ARBA" id="ARBA00022691"/>
    </source>
</evidence>
<keyword evidence="5" id="KW-0949">S-adenosyl-L-methionine</keyword>
<evidence type="ECO:0000259" key="7">
    <source>
        <dbReference type="SMART" id="SM00470"/>
    </source>
</evidence>
<keyword evidence="4 8" id="KW-0808">Transferase</keyword>
<dbReference type="InterPro" id="IPR015840">
    <property type="entry name" value="DNA_MeTrfase_ParB"/>
</dbReference>
<dbReference type="GO" id="GO:0007059">
    <property type="term" value="P:chromosome segregation"/>
    <property type="evidence" value="ECO:0007669"/>
    <property type="project" value="TreeGrafter"/>
</dbReference>
<dbReference type="SUPFAM" id="SSF110849">
    <property type="entry name" value="ParB/Sulfiredoxin"/>
    <property type="match status" value="1"/>
</dbReference>
<dbReference type="Proteomes" id="UP000193827">
    <property type="component" value="Unassembled WGS sequence"/>
</dbReference>
<dbReference type="InterPro" id="IPR002941">
    <property type="entry name" value="DNA_methylase_N4/N6"/>
</dbReference>
<dbReference type="InterPro" id="IPR036086">
    <property type="entry name" value="ParB/Sulfiredoxin_sf"/>
</dbReference>
<dbReference type="PRINTS" id="PR00506">
    <property type="entry name" value="D21N6MTFRASE"/>
</dbReference>
<dbReference type="InterPro" id="IPR002295">
    <property type="entry name" value="N4/N6-MTase_EcoPI_Mod-like"/>
</dbReference>
<gene>
    <name evidence="8" type="primary">dpnA_2</name>
    <name evidence="8" type="ORF">PEL8287_03456</name>
</gene>
<accession>A0A1Y5TGK9</accession>
<protein>
    <recommendedName>
        <fullName evidence="2">site-specific DNA-methyltransferase (adenine-specific)</fullName>
        <ecNumber evidence="2">2.1.1.72</ecNumber>
    </recommendedName>
</protein>
<dbReference type="PIRSF" id="PIRSF036758">
    <property type="entry name" value="Aden_M_ParB"/>
    <property type="match status" value="1"/>
</dbReference>
<keyword evidence="9" id="KW-1185">Reference proteome</keyword>
<dbReference type="GO" id="GO:0008170">
    <property type="term" value="F:N-methyltransferase activity"/>
    <property type="evidence" value="ECO:0007669"/>
    <property type="project" value="InterPro"/>
</dbReference>
<evidence type="ECO:0000313" key="8">
    <source>
        <dbReference type="EMBL" id="SLN63387.1"/>
    </source>
</evidence>
<dbReference type="GO" id="GO:0009007">
    <property type="term" value="F:site-specific DNA-methyltransferase (adenine-specific) activity"/>
    <property type="evidence" value="ECO:0007669"/>
    <property type="project" value="UniProtKB-EC"/>
</dbReference>
<dbReference type="OrthoDB" id="7806498at2"/>
<dbReference type="SMART" id="SM00470">
    <property type="entry name" value="ParB"/>
    <property type="match status" value="1"/>
</dbReference>
<dbReference type="RefSeq" id="WP_139837846.1">
    <property type="nucleotide sequence ID" value="NZ_FWFL01000011.1"/>
</dbReference>
<dbReference type="Pfam" id="PF02195">
    <property type="entry name" value="ParB_N"/>
    <property type="match status" value="1"/>
</dbReference>
<name>A0A1Y5TGK9_9RHOB</name>
<keyword evidence="3 8" id="KW-0489">Methyltransferase</keyword>
<evidence type="ECO:0000256" key="1">
    <source>
        <dbReference type="ARBA" id="ARBA00006594"/>
    </source>
</evidence>
<dbReference type="GO" id="GO:0005694">
    <property type="term" value="C:chromosome"/>
    <property type="evidence" value="ECO:0007669"/>
    <property type="project" value="TreeGrafter"/>
</dbReference>
<dbReference type="GO" id="GO:0045881">
    <property type="term" value="P:positive regulation of sporulation resulting in formation of a cellular spore"/>
    <property type="evidence" value="ECO:0007669"/>
    <property type="project" value="TreeGrafter"/>
</dbReference>
<proteinExistence type="inferred from homology"/>
<dbReference type="GO" id="GO:0003677">
    <property type="term" value="F:DNA binding"/>
    <property type="evidence" value="ECO:0007669"/>
    <property type="project" value="InterPro"/>
</dbReference>
<dbReference type="EC" id="2.1.1.72" evidence="2"/>
<evidence type="ECO:0000256" key="2">
    <source>
        <dbReference type="ARBA" id="ARBA00011900"/>
    </source>
</evidence>
<dbReference type="InterPro" id="IPR050336">
    <property type="entry name" value="Chromosome_partition/occlusion"/>
</dbReference>